<dbReference type="EMBL" id="RYZI01000082">
    <property type="protein sequence ID" value="RWA11371.1"/>
    <property type="molecule type" value="Genomic_DNA"/>
</dbReference>
<evidence type="ECO:0000256" key="1">
    <source>
        <dbReference type="SAM" id="MobiDB-lite"/>
    </source>
</evidence>
<dbReference type="PANTHER" id="PTHR36847:SF1">
    <property type="entry name" value="AMIDOLIGASE ENZYME"/>
    <property type="match status" value="1"/>
</dbReference>
<organism evidence="2 3">
    <name type="scientific">Xylaria grammica</name>
    <dbReference type="NCBI Taxonomy" id="363999"/>
    <lineage>
        <taxon>Eukaryota</taxon>
        <taxon>Fungi</taxon>
        <taxon>Dikarya</taxon>
        <taxon>Ascomycota</taxon>
        <taxon>Pezizomycotina</taxon>
        <taxon>Sordariomycetes</taxon>
        <taxon>Xylariomycetidae</taxon>
        <taxon>Xylariales</taxon>
        <taxon>Xylariaceae</taxon>
        <taxon>Xylaria</taxon>
    </lineage>
</organism>
<name>A0A439DAD5_9PEZI</name>
<dbReference type="AlphaFoldDB" id="A0A439DAD5"/>
<reference evidence="2 3" key="1">
    <citation type="submission" date="2018-12" db="EMBL/GenBank/DDBJ databases">
        <title>Draft genome sequence of Xylaria grammica IHI A82.</title>
        <authorList>
            <person name="Buettner E."/>
            <person name="Kellner H."/>
        </authorList>
    </citation>
    <scope>NUCLEOTIDE SEQUENCE [LARGE SCALE GENOMIC DNA]</scope>
    <source>
        <strain evidence="2 3">IHI A82</strain>
    </source>
</reference>
<dbReference type="Proteomes" id="UP000286045">
    <property type="component" value="Unassembled WGS sequence"/>
</dbReference>
<protein>
    <submittedName>
        <fullName evidence="2">Uncharacterized protein</fullName>
    </submittedName>
</protein>
<evidence type="ECO:0000313" key="2">
    <source>
        <dbReference type="EMBL" id="RWA11371.1"/>
    </source>
</evidence>
<comment type="caution">
    <text evidence="2">The sequence shown here is derived from an EMBL/GenBank/DDBJ whole genome shotgun (WGS) entry which is preliminary data.</text>
</comment>
<feature type="compositionally biased region" description="Acidic residues" evidence="1">
    <location>
        <begin position="47"/>
        <end position="64"/>
    </location>
</feature>
<feature type="region of interest" description="Disordered" evidence="1">
    <location>
        <begin position="1"/>
        <end position="73"/>
    </location>
</feature>
<evidence type="ECO:0000313" key="3">
    <source>
        <dbReference type="Proteomes" id="UP000286045"/>
    </source>
</evidence>
<feature type="compositionally biased region" description="Polar residues" evidence="1">
    <location>
        <begin position="14"/>
        <end position="33"/>
    </location>
</feature>
<accession>A0A439DAD5</accession>
<gene>
    <name evidence="2" type="ORF">EKO27_g3740</name>
</gene>
<dbReference type="PANTHER" id="PTHR36847">
    <property type="entry name" value="AMIDOLIGASE ENZYME"/>
    <property type="match status" value="1"/>
</dbReference>
<proteinExistence type="predicted"/>
<keyword evidence="3" id="KW-1185">Reference proteome</keyword>
<dbReference type="InterPro" id="IPR022025">
    <property type="entry name" value="Amidoligase_2"/>
</dbReference>
<dbReference type="Pfam" id="PF12224">
    <property type="entry name" value="Amidoligase_2"/>
    <property type="match status" value="1"/>
</dbReference>
<sequence length="479" mass="54209">MDNEDIEAMAGPSRSPNLAQTISGGLDQAQPTRATPKESSSITSESSGDETDVFDDSEEEEQADDPPLRPGRNVTTMGFEFELLIAIWIDVEDSTDADFQWWDSLEYQNPNQNDQLSNWKGNWLWNSDESEDVNVARGVNELFGARYTKWSCTDDISIKSVMPIYTDYVIPEGSIPTEPDTQRPVGYPPDLYRWFGAELVSSVLDYDNPQTQLTLRTACAAIRDAMRVHKPMAIIGSGVHIHIGQQAGWTLLHLKKLVTLWHLVEPSIFRLHRRDREQSEWCTPMTDCDLARLVFNRQNRYSAVGANMMGPNKALYENYMNEYIPDFRAHQALFEFLSHIWMYDSIDSLVRGLRADASCISWRVGGNKLSDAPGLRLQTLEFRLMQGTLDAEHIWKWAGVLERLVIFSRDSTAAVFRNALAVVMAGTIPDEVGLNKDDLSWFASRQTDDGYFAYPEGGAINWSDPFMVRGYGDTHNPPN</sequence>